<accession>A0A6S7B960</accession>
<evidence type="ECO:0000313" key="5">
    <source>
        <dbReference type="EMBL" id="CAB3792350.1"/>
    </source>
</evidence>
<feature type="domain" description="GGDEF" evidence="4">
    <location>
        <begin position="376"/>
        <end position="511"/>
    </location>
</feature>
<dbReference type="PROSITE" id="PS50887">
    <property type="entry name" value="GGDEF"/>
    <property type="match status" value="1"/>
</dbReference>
<dbReference type="CDD" id="cd12914">
    <property type="entry name" value="PDC1_DGC_like"/>
    <property type="match status" value="1"/>
</dbReference>
<dbReference type="CDD" id="cd01949">
    <property type="entry name" value="GGDEF"/>
    <property type="match status" value="1"/>
</dbReference>
<dbReference type="NCBIfam" id="TIGR00254">
    <property type="entry name" value="GGDEF"/>
    <property type="match status" value="1"/>
</dbReference>
<keyword evidence="3" id="KW-0472">Membrane</keyword>
<protein>
    <recommendedName>
        <fullName evidence="1">diguanylate cyclase</fullName>
        <ecNumber evidence="1">2.7.7.65</ecNumber>
    </recommendedName>
</protein>
<evidence type="ECO:0000256" key="1">
    <source>
        <dbReference type="ARBA" id="ARBA00012528"/>
    </source>
</evidence>
<dbReference type="GO" id="GO:0052621">
    <property type="term" value="F:diguanylate cyclase activity"/>
    <property type="evidence" value="ECO:0007669"/>
    <property type="project" value="UniProtKB-EC"/>
</dbReference>
<dbReference type="Pfam" id="PF00990">
    <property type="entry name" value="GGDEF"/>
    <property type="match status" value="1"/>
</dbReference>
<dbReference type="InterPro" id="IPR050469">
    <property type="entry name" value="Diguanylate_Cyclase"/>
</dbReference>
<dbReference type="InterPro" id="IPR043128">
    <property type="entry name" value="Rev_trsase/Diguanyl_cyclase"/>
</dbReference>
<evidence type="ECO:0000313" key="6">
    <source>
        <dbReference type="Proteomes" id="UP000494115"/>
    </source>
</evidence>
<name>A0A6S7B960_9BURK</name>
<evidence type="ECO:0000256" key="3">
    <source>
        <dbReference type="SAM" id="Phobius"/>
    </source>
</evidence>
<dbReference type="AlphaFoldDB" id="A0A6S7B960"/>
<dbReference type="SMART" id="SM00267">
    <property type="entry name" value="GGDEF"/>
    <property type="match status" value="1"/>
</dbReference>
<keyword evidence="6" id="KW-1185">Reference proteome</keyword>
<dbReference type="Proteomes" id="UP000494115">
    <property type="component" value="Unassembled WGS sequence"/>
</dbReference>
<proteinExistence type="predicted"/>
<dbReference type="InterPro" id="IPR054327">
    <property type="entry name" value="His-kinase-like_sensor"/>
</dbReference>
<evidence type="ECO:0000259" key="4">
    <source>
        <dbReference type="PROSITE" id="PS50887"/>
    </source>
</evidence>
<dbReference type="PANTHER" id="PTHR45138:SF9">
    <property type="entry name" value="DIGUANYLATE CYCLASE DGCM-RELATED"/>
    <property type="match status" value="1"/>
</dbReference>
<keyword evidence="3" id="KW-0812">Transmembrane</keyword>
<dbReference type="CDD" id="cd12915">
    <property type="entry name" value="PDC2_DGC_like"/>
    <property type="match status" value="1"/>
</dbReference>
<dbReference type="Gene3D" id="3.30.450.20">
    <property type="entry name" value="PAS domain"/>
    <property type="match status" value="2"/>
</dbReference>
<sequence length="511" mass="55962">MFGRFPQLDGIQERRAASAARRFFRLARFHRFVTLIGSGVALIMLSLCMMALYEGRQEALQGARKTSQNLLLILQKDISRNVELYDLSLQAALEGSQRSDVMALPSSLQRAVLFDRSVQARYVGALLVLDAQGKVLIDSANPVPRKGNFSDREYFTIHRENPNVGLYLSGPFRSRLTHDHWIVVLSRRVSLPNGAFGGVALVAIGIDYFHDLLAGLDVGAHGVLLLVCEDGSVISRQPDHSNVVGRSMIGSVNFKRFQSAASGTFTGQDPTEGVRRLYSYARIPGVPVIAVVAPAEDDILENWRRRSIIIGGLMVVFSAVFVCVSSLLAHELRERARNQQKLIEQATQDRLTGVSNRHALDATLAREWRRAKRDGRTLGILFIDVDAFKSYNDHYGHAAGDKALAVVAQSITDCLRRPSDSIGRYGGEEFVVALPDTHAHGALEVAELIRDGVVRRGLAHAYHSHGSVTVSIGVALSDAPDVQSLAELIAKADRALYRAKAEGRNAVRAAA</sequence>
<keyword evidence="3" id="KW-1133">Transmembrane helix</keyword>
<evidence type="ECO:0000256" key="2">
    <source>
        <dbReference type="ARBA" id="ARBA00034247"/>
    </source>
</evidence>
<dbReference type="Gene3D" id="3.30.70.270">
    <property type="match status" value="1"/>
</dbReference>
<dbReference type="PANTHER" id="PTHR45138">
    <property type="entry name" value="REGULATORY COMPONENTS OF SENSORY TRANSDUCTION SYSTEM"/>
    <property type="match status" value="1"/>
</dbReference>
<dbReference type="EC" id="2.7.7.65" evidence="1"/>
<reference evidence="5 6" key="1">
    <citation type="submission" date="2020-04" db="EMBL/GenBank/DDBJ databases">
        <authorList>
            <person name="De Canck E."/>
        </authorList>
    </citation>
    <scope>NUCLEOTIDE SEQUENCE [LARGE SCALE GENOMIC DNA]</scope>
    <source>
        <strain evidence="5 6">LMG 28138</strain>
    </source>
</reference>
<dbReference type="Pfam" id="PF22588">
    <property type="entry name" value="dCache_1_like"/>
    <property type="match status" value="1"/>
</dbReference>
<feature type="transmembrane region" description="Helical" evidence="3">
    <location>
        <begin position="308"/>
        <end position="329"/>
    </location>
</feature>
<dbReference type="InterPro" id="IPR029787">
    <property type="entry name" value="Nucleotide_cyclase"/>
</dbReference>
<dbReference type="RefSeq" id="WP_175105851.1">
    <property type="nucleotide sequence ID" value="NZ_CADIKM010000015.1"/>
</dbReference>
<comment type="catalytic activity">
    <reaction evidence="2">
        <text>2 GTP = 3',3'-c-di-GMP + 2 diphosphate</text>
        <dbReference type="Rhea" id="RHEA:24898"/>
        <dbReference type="ChEBI" id="CHEBI:33019"/>
        <dbReference type="ChEBI" id="CHEBI:37565"/>
        <dbReference type="ChEBI" id="CHEBI:58805"/>
        <dbReference type="EC" id="2.7.7.65"/>
    </reaction>
</comment>
<feature type="transmembrane region" description="Helical" evidence="3">
    <location>
        <begin position="32"/>
        <end position="53"/>
    </location>
</feature>
<dbReference type="FunFam" id="3.30.70.270:FF:000001">
    <property type="entry name" value="Diguanylate cyclase domain protein"/>
    <property type="match status" value="1"/>
</dbReference>
<organism evidence="5 6">
    <name type="scientific">Pararobbsia alpina</name>
    <dbReference type="NCBI Taxonomy" id="621374"/>
    <lineage>
        <taxon>Bacteria</taxon>
        <taxon>Pseudomonadati</taxon>
        <taxon>Pseudomonadota</taxon>
        <taxon>Betaproteobacteria</taxon>
        <taxon>Burkholderiales</taxon>
        <taxon>Burkholderiaceae</taxon>
        <taxon>Pararobbsia</taxon>
    </lineage>
</organism>
<gene>
    <name evidence="5" type="ORF">LMG28138_03327</name>
</gene>
<dbReference type="EMBL" id="CADIKM010000015">
    <property type="protein sequence ID" value="CAB3792350.1"/>
    <property type="molecule type" value="Genomic_DNA"/>
</dbReference>
<dbReference type="SUPFAM" id="SSF55073">
    <property type="entry name" value="Nucleotide cyclase"/>
    <property type="match status" value="1"/>
</dbReference>
<dbReference type="InterPro" id="IPR000160">
    <property type="entry name" value="GGDEF_dom"/>
</dbReference>